<feature type="region of interest" description="Disordered" evidence="1">
    <location>
        <begin position="462"/>
        <end position="481"/>
    </location>
</feature>
<evidence type="ECO:0000313" key="3">
    <source>
        <dbReference type="EMBL" id="MBC2665147.1"/>
    </source>
</evidence>
<dbReference type="EMBL" id="JACLAW010000004">
    <property type="protein sequence ID" value="MBC2665147.1"/>
    <property type="molecule type" value="Genomic_DNA"/>
</dbReference>
<feature type="transmembrane region" description="Helical" evidence="2">
    <location>
        <begin position="215"/>
        <end position="237"/>
    </location>
</feature>
<feature type="compositionally biased region" description="Low complexity" evidence="1">
    <location>
        <begin position="465"/>
        <end position="481"/>
    </location>
</feature>
<keyword evidence="4" id="KW-1185">Reference proteome</keyword>
<name>A0A7X1FRF1_9SPHN</name>
<accession>A0A7X1FRF1</accession>
<sequence length="481" mass="50209">MQLTFIGMIQLVLGGLVILVGRPGSTLVFLLFSALFEGSAALVLPALGGSTVPPVQFALPFVLMRIFAPKGGLSGYFPDALRANLWLALFCFYGVALSYLGPRLFGGTVNVAPMKTPMTENLFFVVPLAPTTQNLNAGIYMTSALLLALCAYILARCEGAQKALVSASIGCGWFLIATGLLDVAGRGTPIEDFLKLFRNGNYEQMSAEVDGMVRIAGIMPESSTYAGACFVFLMVNAEMWYRSIAVRSTAPVALALMLMLVLSTSSTAYVALASYAAFFILRALLLPGLAPRGKLQETLVLVGAAVFLAAVAMAILPRMLDAVSGTVLSMTVEKSASSSGQQRLFWAGQGLTLARATFGIGVGPGSFRSSSNIMAILGSMGVIGILSYILYLLAVFQPARRSSYGLGDDAAQTLGGALASAAILGLIPAAVTSPIANPAATFSLLAGAALAIRPARPARRKERSAAAGERAAVPAAIARRR</sequence>
<dbReference type="RefSeq" id="WP_185663411.1">
    <property type="nucleotide sequence ID" value="NZ_JACLAW010000004.1"/>
</dbReference>
<keyword evidence="2" id="KW-0472">Membrane</keyword>
<evidence type="ECO:0000313" key="4">
    <source>
        <dbReference type="Proteomes" id="UP000566813"/>
    </source>
</evidence>
<dbReference type="AlphaFoldDB" id="A0A7X1FRF1"/>
<feature type="transmembrane region" description="Helical" evidence="2">
    <location>
        <begin position="414"/>
        <end position="431"/>
    </location>
</feature>
<dbReference type="GO" id="GO:0016787">
    <property type="term" value="F:hydrolase activity"/>
    <property type="evidence" value="ECO:0007669"/>
    <property type="project" value="UniProtKB-KW"/>
</dbReference>
<comment type="caution">
    <text evidence="3">The sequence shown here is derived from an EMBL/GenBank/DDBJ whole genome shotgun (WGS) entry which is preliminary data.</text>
</comment>
<feature type="transmembrane region" description="Helical" evidence="2">
    <location>
        <begin position="83"/>
        <end position="101"/>
    </location>
</feature>
<evidence type="ECO:0000256" key="1">
    <source>
        <dbReference type="SAM" id="MobiDB-lite"/>
    </source>
</evidence>
<dbReference type="Proteomes" id="UP000566813">
    <property type="component" value="Unassembled WGS sequence"/>
</dbReference>
<feature type="transmembrane region" description="Helical" evidence="2">
    <location>
        <begin position="42"/>
        <end position="63"/>
    </location>
</feature>
<organism evidence="3 4">
    <name type="scientific">Novosphingobium flavum</name>
    <dbReference type="NCBI Taxonomy" id="1778672"/>
    <lineage>
        <taxon>Bacteria</taxon>
        <taxon>Pseudomonadati</taxon>
        <taxon>Pseudomonadota</taxon>
        <taxon>Alphaproteobacteria</taxon>
        <taxon>Sphingomonadales</taxon>
        <taxon>Sphingomonadaceae</taxon>
        <taxon>Novosphingobium</taxon>
    </lineage>
</organism>
<feature type="transmembrane region" description="Helical" evidence="2">
    <location>
        <begin position="298"/>
        <end position="320"/>
    </location>
</feature>
<evidence type="ECO:0000256" key="2">
    <source>
        <dbReference type="SAM" id="Phobius"/>
    </source>
</evidence>
<gene>
    <name evidence="3" type="ORF">H7F51_06425</name>
</gene>
<feature type="transmembrane region" description="Helical" evidence="2">
    <location>
        <begin position="268"/>
        <end position="286"/>
    </location>
</feature>
<reference evidence="3 4" key="1">
    <citation type="submission" date="2020-08" db="EMBL/GenBank/DDBJ databases">
        <title>The genome sequence of type strain Novosphingobium flavum NBRC 111647.</title>
        <authorList>
            <person name="Liu Y."/>
        </authorList>
    </citation>
    <scope>NUCLEOTIDE SEQUENCE [LARGE SCALE GENOMIC DNA]</scope>
    <source>
        <strain evidence="3 4">NBRC 111647</strain>
    </source>
</reference>
<feature type="transmembrane region" description="Helical" evidence="2">
    <location>
        <begin position="162"/>
        <end position="181"/>
    </location>
</feature>
<keyword evidence="3" id="KW-0378">Hydrolase</keyword>
<keyword evidence="2" id="KW-0812">Transmembrane</keyword>
<keyword evidence="2" id="KW-1133">Transmembrane helix</keyword>
<feature type="transmembrane region" description="Helical" evidence="2">
    <location>
        <begin position="12"/>
        <end position="36"/>
    </location>
</feature>
<proteinExistence type="predicted"/>
<feature type="transmembrane region" description="Helical" evidence="2">
    <location>
        <begin position="244"/>
        <end position="262"/>
    </location>
</feature>
<feature type="transmembrane region" description="Helical" evidence="2">
    <location>
        <begin position="137"/>
        <end position="155"/>
    </location>
</feature>
<feature type="transmembrane region" description="Helical" evidence="2">
    <location>
        <begin position="373"/>
        <end position="393"/>
    </location>
</feature>
<protein>
    <submittedName>
        <fullName evidence="3">Glycoside hydrolase</fullName>
    </submittedName>
</protein>